<dbReference type="EMBL" id="GBXM01044062">
    <property type="protein sequence ID" value="JAH64515.1"/>
    <property type="molecule type" value="Transcribed_RNA"/>
</dbReference>
<accession>A0A0E9UH12</accession>
<feature type="compositionally biased region" description="Polar residues" evidence="1">
    <location>
        <begin position="13"/>
        <end position="22"/>
    </location>
</feature>
<name>A0A0E9UH12_ANGAN</name>
<sequence>MVKDTHKLILWPENNSPQSSGGSFFCPP</sequence>
<feature type="region of interest" description="Disordered" evidence="1">
    <location>
        <begin position="1"/>
        <end position="28"/>
    </location>
</feature>
<reference evidence="2" key="1">
    <citation type="submission" date="2014-11" db="EMBL/GenBank/DDBJ databases">
        <authorList>
            <person name="Amaro Gonzalez C."/>
        </authorList>
    </citation>
    <scope>NUCLEOTIDE SEQUENCE</scope>
</reference>
<proteinExistence type="predicted"/>
<organism evidence="2">
    <name type="scientific">Anguilla anguilla</name>
    <name type="common">European freshwater eel</name>
    <name type="synonym">Muraena anguilla</name>
    <dbReference type="NCBI Taxonomy" id="7936"/>
    <lineage>
        <taxon>Eukaryota</taxon>
        <taxon>Metazoa</taxon>
        <taxon>Chordata</taxon>
        <taxon>Craniata</taxon>
        <taxon>Vertebrata</taxon>
        <taxon>Euteleostomi</taxon>
        <taxon>Actinopterygii</taxon>
        <taxon>Neopterygii</taxon>
        <taxon>Teleostei</taxon>
        <taxon>Anguilliformes</taxon>
        <taxon>Anguillidae</taxon>
        <taxon>Anguilla</taxon>
    </lineage>
</organism>
<evidence type="ECO:0000256" key="1">
    <source>
        <dbReference type="SAM" id="MobiDB-lite"/>
    </source>
</evidence>
<evidence type="ECO:0000313" key="2">
    <source>
        <dbReference type="EMBL" id="JAH64515.1"/>
    </source>
</evidence>
<dbReference type="AlphaFoldDB" id="A0A0E9UH12"/>
<reference evidence="2" key="2">
    <citation type="journal article" date="2015" name="Fish Shellfish Immunol.">
        <title>Early steps in the European eel (Anguilla anguilla)-Vibrio vulnificus interaction in the gills: Role of the RtxA13 toxin.</title>
        <authorList>
            <person name="Callol A."/>
            <person name="Pajuelo D."/>
            <person name="Ebbesson L."/>
            <person name="Teles M."/>
            <person name="MacKenzie S."/>
            <person name="Amaro C."/>
        </authorList>
    </citation>
    <scope>NUCLEOTIDE SEQUENCE</scope>
</reference>
<protein>
    <submittedName>
        <fullName evidence="2">Uncharacterized protein</fullName>
    </submittedName>
</protein>